<dbReference type="InterPro" id="IPR015421">
    <property type="entry name" value="PyrdxlP-dep_Trfase_major"/>
</dbReference>
<keyword evidence="4 7" id="KW-0456">Lyase</keyword>
<comment type="caution">
    <text evidence="7">The sequence shown here is derived from an EMBL/GenBank/DDBJ whole genome shotgun (WGS) entry which is preliminary data.</text>
</comment>
<evidence type="ECO:0000256" key="1">
    <source>
        <dbReference type="ARBA" id="ARBA00001933"/>
    </source>
</evidence>
<dbReference type="SUPFAM" id="SSF53383">
    <property type="entry name" value="PLP-dependent transferases"/>
    <property type="match status" value="1"/>
</dbReference>
<dbReference type="InterPro" id="IPR015422">
    <property type="entry name" value="PyrdxlP-dep_Trfase_small"/>
</dbReference>
<dbReference type="PANTHER" id="PTHR48097">
    <property type="entry name" value="L-THREONINE ALDOLASE-RELATED"/>
    <property type="match status" value="1"/>
</dbReference>
<dbReference type="FunFam" id="3.40.640.10:FF:000030">
    <property type="entry name" value="Low-specificity L-threonine aldolase"/>
    <property type="match status" value="1"/>
</dbReference>
<comment type="similarity">
    <text evidence="2">Belongs to the threonine aldolase family.</text>
</comment>
<evidence type="ECO:0000259" key="6">
    <source>
        <dbReference type="Pfam" id="PF01212"/>
    </source>
</evidence>
<dbReference type="CDD" id="cd06502">
    <property type="entry name" value="TA_like"/>
    <property type="match status" value="1"/>
</dbReference>
<dbReference type="Proteomes" id="UP000886124">
    <property type="component" value="Unassembled WGS sequence"/>
</dbReference>
<dbReference type="InterPro" id="IPR001597">
    <property type="entry name" value="ArAA_b-elim_lyase/Thr_aldolase"/>
</dbReference>
<accession>A0A7V5UFT4</accession>
<dbReference type="PANTHER" id="PTHR48097:SF9">
    <property type="entry name" value="L-THREONINE ALDOLASE"/>
    <property type="match status" value="1"/>
</dbReference>
<dbReference type="FunFam" id="3.90.1150.10:FF:000041">
    <property type="entry name" value="Low-specificity L-threonine aldolase"/>
    <property type="match status" value="1"/>
</dbReference>
<dbReference type="EC" id="4.1.2.48" evidence="7"/>
<dbReference type="InterPro" id="IPR015424">
    <property type="entry name" value="PyrdxlP-dep_Trfase"/>
</dbReference>
<evidence type="ECO:0000313" key="7">
    <source>
        <dbReference type="EMBL" id="HHJ53638.1"/>
    </source>
</evidence>
<organism evidence="7">
    <name type="scientific">Caldithrix abyssi</name>
    <dbReference type="NCBI Taxonomy" id="187145"/>
    <lineage>
        <taxon>Bacteria</taxon>
        <taxon>Pseudomonadati</taxon>
        <taxon>Calditrichota</taxon>
        <taxon>Calditrichia</taxon>
        <taxon>Calditrichales</taxon>
        <taxon>Calditrichaceae</taxon>
        <taxon>Caldithrix</taxon>
    </lineage>
</organism>
<comment type="cofactor">
    <cofactor evidence="1">
        <name>pyridoxal 5'-phosphate</name>
        <dbReference type="ChEBI" id="CHEBI:597326"/>
    </cofactor>
</comment>
<feature type="modified residue" description="N6-(pyridoxal phosphate)lysine" evidence="5">
    <location>
        <position position="202"/>
    </location>
</feature>
<proteinExistence type="inferred from homology"/>
<dbReference type="GO" id="GO:0006545">
    <property type="term" value="P:glycine biosynthetic process"/>
    <property type="evidence" value="ECO:0007669"/>
    <property type="project" value="TreeGrafter"/>
</dbReference>
<dbReference type="GO" id="GO:0005829">
    <property type="term" value="C:cytosol"/>
    <property type="evidence" value="ECO:0007669"/>
    <property type="project" value="TreeGrafter"/>
</dbReference>
<keyword evidence="3" id="KW-0663">Pyridoxal phosphate</keyword>
<evidence type="ECO:0000256" key="4">
    <source>
        <dbReference type="ARBA" id="ARBA00023239"/>
    </source>
</evidence>
<feature type="domain" description="Aromatic amino acid beta-eliminating lyase/threonine aldolase" evidence="6">
    <location>
        <begin position="6"/>
        <end position="289"/>
    </location>
</feature>
<dbReference type="NCBIfam" id="NF041359">
    <property type="entry name" value="GntG_guanitoxin"/>
    <property type="match status" value="1"/>
</dbReference>
<evidence type="ECO:0000256" key="5">
    <source>
        <dbReference type="PIRSR" id="PIRSR017617-1"/>
    </source>
</evidence>
<evidence type="ECO:0000256" key="2">
    <source>
        <dbReference type="ARBA" id="ARBA00006966"/>
    </source>
</evidence>
<evidence type="ECO:0000256" key="3">
    <source>
        <dbReference type="ARBA" id="ARBA00022898"/>
    </source>
</evidence>
<dbReference type="NCBIfam" id="NF007825">
    <property type="entry name" value="PRK10534.1"/>
    <property type="match status" value="1"/>
</dbReference>
<name>A0A7V5UFT4_CALAY</name>
<dbReference type="GO" id="GO:0006567">
    <property type="term" value="P:L-threonine catabolic process"/>
    <property type="evidence" value="ECO:0007669"/>
    <property type="project" value="TreeGrafter"/>
</dbReference>
<dbReference type="InterPro" id="IPR023603">
    <property type="entry name" value="Low_specificity_L-TA-like"/>
</dbReference>
<protein>
    <submittedName>
        <fullName evidence="7">Low-specificity L-threonine aldolase</fullName>
        <ecNumber evidence="7">4.1.2.48</ecNumber>
    </submittedName>
</protein>
<dbReference type="Gene3D" id="3.90.1150.10">
    <property type="entry name" value="Aspartate Aminotransferase, domain 1"/>
    <property type="match status" value="1"/>
</dbReference>
<dbReference type="PIRSF" id="PIRSF017617">
    <property type="entry name" value="Thr_aldolase"/>
    <property type="match status" value="1"/>
</dbReference>
<gene>
    <name evidence="7" type="ORF">ENJ89_10620</name>
</gene>
<dbReference type="EMBL" id="DROD01000674">
    <property type="protein sequence ID" value="HHJ53638.1"/>
    <property type="molecule type" value="Genomic_DNA"/>
</dbReference>
<dbReference type="GO" id="GO:0008732">
    <property type="term" value="F:L-allo-threonine aldolase activity"/>
    <property type="evidence" value="ECO:0007669"/>
    <property type="project" value="TreeGrafter"/>
</dbReference>
<dbReference type="Gene3D" id="3.40.640.10">
    <property type="entry name" value="Type I PLP-dependent aspartate aminotransferase-like (Major domain)"/>
    <property type="match status" value="1"/>
</dbReference>
<dbReference type="AlphaFoldDB" id="A0A7V5UFT4"/>
<reference evidence="7" key="1">
    <citation type="journal article" date="2020" name="mSystems">
        <title>Genome- and Community-Level Interaction Insights into Carbon Utilization and Element Cycling Functions of Hydrothermarchaeota in Hydrothermal Sediment.</title>
        <authorList>
            <person name="Zhou Z."/>
            <person name="Liu Y."/>
            <person name="Xu W."/>
            <person name="Pan J."/>
            <person name="Luo Z.H."/>
            <person name="Li M."/>
        </authorList>
    </citation>
    <scope>NUCLEOTIDE SEQUENCE [LARGE SCALE GENOMIC DNA]</scope>
    <source>
        <strain evidence="7">HyVt-527</strain>
    </source>
</reference>
<dbReference type="Pfam" id="PF01212">
    <property type="entry name" value="Beta_elim_lyase"/>
    <property type="match status" value="1"/>
</dbReference>
<sequence length="345" mass="38164">MNAVIDLRSDTLTKPSPEMREVMAKAEVGDDVFNEDPTINLLQQRIAELTGKEAALFVSSGTQANQIAVNAHTQPGDEVICEQRCHIFNYEAGAPAALSGVQLHPIFGKYGVLDVEEVENAIRPGNDHFPQTRLITLENTHNRWGGTIYPLDEIKKMRALADRHGLRMHLDGARLWNASVETGISIKEYASNFDSVSMCFSKGLGAPVGSVVAGSAEFIKRAHYYRKMYGGGMRQAGILAAAALYAMDHNVRRLKDDHRRARRLAEAINELPGFVIDLTTVQTNIVIMDTSLSGKKAPEIVAELEQEGVRMIAFSPTRIRAVTHLHINDEDIERTIAIMTKKYGE</sequence>